<protein>
    <submittedName>
        <fullName evidence="1">Uncharacterized protein</fullName>
    </submittedName>
</protein>
<evidence type="ECO:0000313" key="1">
    <source>
        <dbReference type="EMBL" id="GAG01029.1"/>
    </source>
</evidence>
<gene>
    <name evidence="1" type="ORF">S01H1_41689</name>
</gene>
<name>X0U5L4_9ZZZZ</name>
<dbReference type="AlphaFoldDB" id="X0U5L4"/>
<reference evidence="1" key="1">
    <citation type="journal article" date="2014" name="Front. Microbiol.">
        <title>High frequency of phylogenetically diverse reductive dehalogenase-homologous genes in deep subseafloor sedimentary metagenomes.</title>
        <authorList>
            <person name="Kawai M."/>
            <person name="Futagami T."/>
            <person name="Toyoda A."/>
            <person name="Takaki Y."/>
            <person name="Nishi S."/>
            <person name="Hori S."/>
            <person name="Arai W."/>
            <person name="Tsubouchi T."/>
            <person name="Morono Y."/>
            <person name="Uchiyama I."/>
            <person name="Ito T."/>
            <person name="Fujiyama A."/>
            <person name="Inagaki F."/>
            <person name="Takami H."/>
        </authorList>
    </citation>
    <scope>NUCLEOTIDE SEQUENCE</scope>
    <source>
        <strain evidence="1">Expedition CK06-06</strain>
    </source>
</reference>
<organism evidence="1">
    <name type="scientific">marine sediment metagenome</name>
    <dbReference type="NCBI Taxonomy" id="412755"/>
    <lineage>
        <taxon>unclassified sequences</taxon>
        <taxon>metagenomes</taxon>
        <taxon>ecological metagenomes</taxon>
    </lineage>
</organism>
<comment type="caution">
    <text evidence="1">The sequence shown here is derived from an EMBL/GenBank/DDBJ whole genome shotgun (WGS) entry which is preliminary data.</text>
</comment>
<dbReference type="EMBL" id="BARS01026459">
    <property type="protein sequence ID" value="GAG01029.1"/>
    <property type="molecule type" value="Genomic_DNA"/>
</dbReference>
<accession>X0U5L4</accession>
<sequence length="150" mass="15506">MSLNNRTTAGINPVLASRLKITNTILPAAAGPTVVTLTVSEVLGGLLTGAIGLRDDNMTLNLPTPAIFIGSQTLNGVQVGDTFPLIVRNQDNTVGATITLTPTGIAVMNPVGGGVVAITTNRSYVIRIDTVTPGTEDYTVFDVTDTGLQI</sequence>
<proteinExistence type="predicted"/>